<dbReference type="CDD" id="cd02150">
    <property type="entry name" value="nitroreductase"/>
    <property type="match status" value="1"/>
</dbReference>
<dbReference type="InterPro" id="IPR050627">
    <property type="entry name" value="Nitroreductase/BluB"/>
</dbReference>
<dbReference type="PANTHER" id="PTHR23026:SF123">
    <property type="entry name" value="NAD(P)H NITROREDUCTASE RV3131-RELATED"/>
    <property type="match status" value="1"/>
</dbReference>
<evidence type="ECO:0000259" key="1">
    <source>
        <dbReference type="Pfam" id="PF00881"/>
    </source>
</evidence>
<dbReference type="AlphaFoldDB" id="A0A645DG05"/>
<dbReference type="Gene3D" id="3.40.109.10">
    <property type="entry name" value="NADH Oxidase"/>
    <property type="match status" value="1"/>
</dbReference>
<name>A0A645DG05_9ZZZZ</name>
<comment type="caution">
    <text evidence="2">The sequence shown here is derived from an EMBL/GenBank/DDBJ whole genome shotgun (WGS) entry which is preliminary data.</text>
</comment>
<dbReference type="PANTHER" id="PTHR23026">
    <property type="entry name" value="NADPH NITROREDUCTASE"/>
    <property type="match status" value="1"/>
</dbReference>
<keyword evidence="2" id="KW-0560">Oxidoreductase</keyword>
<gene>
    <name evidence="2" type="primary">albA_8</name>
    <name evidence="2" type="ORF">SDC9_135497</name>
</gene>
<dbReference type="GO" id="GO:0016491">
    <property type="term" value="F:oxidoreductase activity"/>
    <property type="evidence" value="ECO:0007669"/>
    <property type="project" value="UniProtKB-KW"/>
</dbReference>
<dbReference type="Pfam" id="PF00881">
    <property type="entry name" value="Nitroreductase"/>
    <property type="match status" value="2"/>
</dbReference>
<reference evidence="2" key="1">
    <citation type="submission" date="2019-08" db="EMBL/GenBank/DDBJ databases">
        <authorList>
            <person name="Kucharzyk K."/>
            <person name="Murdoch R.W."/>
            <person name="Higgins S."/>
            <person name="Loffler F."/>
        </authorList>
    </citation>
    <scope>NUCLEOTIDE SEQUENCE</scope>
</reference>
<dbReference type="EC" id="1.3.3.13" evidence="2"/>
<accession>A0A645DG05</accession>
<organism evidence="2">
    <name type="scientific">bioreactor metagenome</name>
    <dbReference type="NCBI Taxonomy" id="1076179"/>
    <lineage>
        <taxon>unclassified sequences</taxon>
        <taxon>metagenomes</taxon>
        <taxon>ecological metagenomes</taxon>
    </lineage>
</organism>
<feature type="domain" description="Nitroreductase" evidence="1">
    <location>
        <begin position="84"/>
        <end position="146"/>
    </location>
</feature>
<dbReference type="InterPro" id="IPR000415">
    <property type="entry name" value="Nitroreductase-like"/>
</dbReference>
<dbReference type="EMBL" id="VSSQ01036017">
    <property type="protein sequence ID" value="MPM88394.1"/>
    <property type="molecule type" value="Genomic_DNA"/>
</dbReference>
<proteinExistence type="predicted"/>
<sequence length="169" mass="18154">MNLITGRRSVRVFSPGTVDPETVTRLLEAAMSAPSAMTKDPWRFVVVRNNETLKKLAQAMPGGRMLPAASVAIVVCGDLSATFEQNIGYLLQDCSAAIENLLLAAHGMELGACWVGCYPAENSVRGVKELLALPATFVPVAAIAIGLPGEQLPARTRYQASAVREERWD</sequence>
<dbReference type="SUPFAM" id="SSF55469">
    <property type="entry name" value="FMN-dependent nitroreductase-like"/>
    <property type="match status" value="1"/>
</dbReference>
<feature type="domain" description="Nitroreductase" evidence="1">
    <location>
        <begin position="4"/>
        <end position="60"/>
    </location>
</feature>
<dbReference type="InterPro" id="IPR029479">
    <property type="entry name" value="Nitroreductase"/>
</dbReference>
<evidence type="ECO:0000313" key="2">
    <source>
        <dbReference type="EMBL" id="MPM88394.1"/>
    </source>
</evidence>
<protein>
    <submittedName>
        <fullName evidence="2">Albonoursin synthase</fullName>
        <ecNumber evidence="2">1.3.3.13</ecNumber>
    </submittedName>
</protein>